<feature type="region of interest" description="Disordered" evidence="1">
    <location>
        <begin position="995"/>
        <end position="1015"/>
    </location>
</feature>
<comment type="caution">
    <text evidence="3">The sequence shown here is derived from an EMBL/GenBank/DDBJ whole genome shotgun (WGS) entry which is preliminary data.</text>
</comment>
<protein>
    <submittedName>
        <fullName evidence="3">Ev167 protein</fullName>
    </submittedName>
</protein>
<dbReference type="Proteomes" id="UP000053237">
    <property type="component" value="Unassembled WGS sequence"/>
</dbReference>
<keyword evidence="4" id="KW-1185">Reference proteome</keyword>
<name>A0A024GG53_9STRA</name>
<dbReference type="EMBL" id="CAIX01000105">
    <property type="protein sequence ID" value="CCI45743.1"/>
    <property type="molecule type" value="Genomic_DNA"/>
</dbReference>
<sequence>MSPLKYLVLSWLYLSVRTTRIDNSNCKDVLFEKFSRSPLPYSVLQTTADDRSNLIPCTLDTKVQSGNSVVVVLAISDCLDDNNFAIIKNWVDQLGSKSDTNKYLKTRDNVQLKFQTVIIKGNCQTQAGTSYQGDINADESYAISRNLASYDAREERNRKRAASFSSYGKVSLNFSSTTEADRPAAVVSFCNDVTSFKQVTSYEQNAQIENIFNFEFCDSGSICKTNTTKGFKLKKASDVSLYNPFSSIRSWKCPKLKNGIPVSYVDASNNPSCFCDCPAGYKMVSDRYGSTCSRKESDQCPCTWSNEGPFYHAVKPGDYLPQCRFTNISSSWKIPAPFPIDSYVSGKRTAFVDDKTVSADSRIELRAERKSVAVYDLKSINSQSKGKECDQKQSIPSDVTPNKVKGYPESFPSSVPATYGWIDYQKNGPSRVDKLTFSGYGQYKLSLTAYDVTGSYGKEGKTPKTSSSKCEGCLAIVDQTRPRRTETCPSRFCEGPECQSSVGFAEATSSNLKRANAAIMNLYKVQQTASNDACSVQNRCDEELFEMKDFHATTYKKQSNYRSGQECFNTEQFRMSLLRSASTKKNPFGKSDILQKSFPVAEGQCQRCCRLSMKLQERWVDYNCKFKFYTERCEGIFGEGCELDQCLQTHGNTLVTATAAVAPSYINESTIVKKSLPNGELQTRTEIHVSLDCTDSQPDCVLKASVNSLIVRREYFSFDIPGKNSEFSAAEYVFWRYKVVSDGLSQWQQFSENQVHTWKTKETEIIVEAWTQCGLAYRFPFSIVLRRNPPVTICNSFPSMWYQTTTPHSRVSNTLCSYKKSNFLELTFDYHPSLGSKNSQNSPDMGICNIMCTMEYEGASSIEILRVENTNSQVVKHFAIDLARAPKSTNSIVARCDFSYTNHAGGSETHTCDQTFLTAVCDESDKAVPDAKCKYDTCPATKSSAYELCYGDHIFMTPDRRTVLSNMQQECCPTCGAQTACVPILQSQGNAKSLYRCEPKRPSPAPKSGNYRQENSNYKVLTANTLLSDESIQDATGIADEQVASDRKRFVFEHPNELSEMEQQSAEMNGELQPTLETNEDPSIQSLTMRTQNIASDSPQILDVNQEVADVEGSERPVWGQIRARANGDFENDPSISAENDSLSSLQDRNRRFVDQAHGQGPEGNAGQETDIMIPQRKKSEKWFIGGQNSFGNEERNTVAQINGQGSINAGGSAQGQTRGQRPLSGGSEMPLSQINGQGSGDFRSNNPKFQINGQGSVGSEGNSPLVEGQGSLGLGGISPLAQINGQGSVGGGGNIPLIQGRGSVGLGGNNPGAPFKLEDKGHSVLEETILELR</sequence>
<dbReference type="OrthoDB" id="74957at2759"/>
<keyword evidence="2" id="KW-0732">Signal</keyword>
<feature type="signal peptide" evidence="2">
    <location>
        <begin position="1"/>
        <end position="18"/>
    </location>
</feature>
<feature type="compositionally biased region" description="Polar residues" evidence="1">
    <location>
        <begin position="1204"/>
        <end position="1220"/>
    </location>
</feature>
<feature type="region of interest" description="Disordered" evidence="1">
    <location>
        <begin position="1204"/>
        <end position="1265"/>
    </location>
</feature>
<organism evidence="3 4">
    <name type="scientific">Albugo candida</name>
    <dbReference type="NCBI Taxonomy" id="65357"/>
    <lineage>
        <taxon>Eukaryota</taxon>
        <taxon>Sar</taxon>
        <taxon>Stramenopiles</taxon>
        <taxon>Oomycota</taxon>
        <taxon>Peronosporomycetes</taxon>
        <taxon>Albuginales</taxon>
        <taxon>Albuginaceae</taxon>
        <taxon>Albugo</taxon>
    </lineage>
</organism>
<evidence type="ECO:0000313" key="3">
    <source>
        <dbReference type="EMBL" id="CCI45743.1"/>
    </source>
</evidence>
<proteinExistence type="predicted"/>
<evidence type="ECO:0000313" key="4">
    <source>
        <dbReference type="Proteomes" id="UP000053237"/>
    </source>
</evidence>
<reference evidence="3 4" key="1">
    <citation type="submission" date="2012-05" db="EMBL/GenBank/DDBJ databases">
        <title>Recombination and specialization in a pathogen metapopulation.</title>
        <authorList>
            <person name="Gardiner A."/>
            <person name="Kemen E."/>
            <person name="Schultz-Larsen T."/>
            <person name="MacLean D."/>
            <person name="Van Oosterhout C."/>
            <person name="Jones J.D.G."/>
        </authorList>
    </citation>
    <scope>NUCLEOTIDE SEQUENCE [LARGE SCALE GENOMIC DNA]</scope>
    <source>
        <strain evidence="3 4">Ac Nc2</strain>
    </source>
</reference>
<dbReference type="STRING" id="65357.A0A024GG53"/>
<evidence type="ECO:0000256" key="1">
    <source>
        <dbReference type="SAM" id="MobiDB-lite"/>
    </source>
</evidence>
<dbReference type="InParanoid" id="A0A024GG53"/>
<feature type="compositionally biased region" description="Polar residues" evidence="1">
    <location>
        <begin position="1231"/>
        <end position="1263"/>
    </location>
</feature>
<accession>A0A024GG53</accession>
<evidence type="ECO:0000256" key="2">
    <source>
        <dbReference type="SAM" id="SignalP"/>
    </source>
</evidence>
<feature type="chain" id="PRO_5001529500" evidence="2">
    <location>
        <begin position="19"/>
        <end position="1334"/>
    </location>
</feature>
<gene>
    <name evidence="3" type="primary">Ev167</name>
    <name evidence="3" type="ORF">BN9_066400</name>
</gene>